<proteinExistence type="inferred from homology"/>
<dbReference type="EMBL" id="JAPQER010000001">
    <property type="protein sequence ID" value="MCY6482978.1"/>
    <property type="molecule type" value="Genomic_DNA"/>
</dbReference>
<protein>
    <submittedName>
        <fullName evidence="4">Nitroreductase family protein</fullName>
    </submittedName>
</protein>
<organism evidence="4 5">
    <name type="scientific">Clostridium aestuarii</name>
    <dbReference type="NCBI Taxonomy" id="338193"/>
    <lineage>
        <taxon>Bacteria</taxon>
        <taxon>Bacillati</taxon>
        <taxon>Bacillota</taxon>
        <taxon>Clostridia</taxon>
        <taxon>Eubacteriales</taxon>
        <taxon>Clostridiaceae</taxon>
        <taxon>Clostridium</taxon>
    </lineage>
</organism>
<dbReference type="Pfam" id="PF14512">
    <property type="entry name" value="TM1586_NiRdase"/>
    <property type="match status" value="1"/>
</dbReference>
<evidence type="ECO:0000259" key="3">
    <source>
        <dbReference type="Pfam" id="PF14512"/>
    </source>
</evidence>
<dbReference type="RefSeq" id="WP_268039245.1">
    <property type="nucleotide sequence ID" value="NZ_JAPQER010000001.1"/>
</dbReference>
<dbReference type="SUPFAM" id="SSF55469">
    <property type="entry name" value="FMN-dependent nitroreductase-like"/>
    <property type="match status" value="2"/>
</dbReference>
<comment type="similarity">
    <text evidence="1">Belongs to the nitroreductase family.</text>
</comment>
<dbReference type="Gene3D" id="3.40.109.10">
    <property type="entry name" value="NADH Oxidase"/>
    <property type="match status" value="1"/>
</dbReference>
<dbReference type="Gene3D" id="3.40.109.30">
    <property type="entry name" value="putative nitroreductase (tm1586), domain 2"/>
    <property type="match status" value="1"/>
</dbReference>
<sequence>MYDNLKLYEAIFKRKSVRKYKGDKISKDTIEKIQFICDNIKGIYDNIEFKTYIVDDTDMVEKMYGGIIGKYGKIKAPQYIIVTSEEKEGYLENLGYIFEKVILNLTEMGLGTCWIGTPFKKKVLNEIIKIQENHKPVFLIAFGYCEDSDKLYRKNISEFKRKDMNELVEGKIQRGWKAIFEAARIAPSATNSQPWRFVVDDNYVHIYCIKRTNIISKKIYDNLNRIDMGIVLSHLDIAMQNFQCKKEFKQLQGYDKRGCRYLVSIEK</sequence>
<dbReference type="PANTHER" id="PTHR43673">
    <property type="entry name" value="NAD(P)H NITROREDUCTASE YDGI-RELATED"/>
    <property type="match status" value="1"/>
</dbReference>
<evidence type="ECO:0000313" key="4">
    <source>
        <dbReference type="EMBL" id="MCY6482978.1"/>
    </source>
</evidence>
<dbReference type="Proteomes" id="UP001078443">
    <property type="component" value="Unassembled WGS sequence"/>
</dbReference>
<accession>A0ABT4CYT4</accession>
<dbReference type="InterPro" id="IPR029478">
    <property type="entry name" value="TM1586_NiRdase"/>
</dbReference>
<keyword evidence="5" id="KW-1185">Reference proteome</keyword>
<evidence type="ECO:0000313" key="5">
    <source>
        <dbReference type="Proteomes" id="UP001078443"/>
    </source>
</evidence>
<comment type="caution">
    <text evidence="4">The sequence shown here is derived from an EMBL/GenBank/DDBJ whole genome shotgun (WGS) entry which is preliminary data.</text>
</comment>
<feature type="domain" description="Putative nitroreductase TM1586" evidence="3">
    <location>
        <begin position="6"/>
        <end position="238"/>
    </location>
</feature>
<name>A0ABT4CYT4_9CLOT</name>
<gene>
    <name evidence="4" type="ORF">OW763_01230</name>
</gene>
<reference evidence="4" key="1">
    <citation type="submission" date="2022-12" db="EMBL/GenBank/DDBJ databases">
        <authorList>
            <person name="Wang J."/>
        </authorList>
    </citation>
    <scope>NUCLEOTIDE SEQUENCE</scope>
    <source>
        <strain evidence="4">HY-45-18</strain>
    </source>
</reference>
<dbReference type="PANTHER" id="PTHR43673:SF10">
    <property type="entry name" value="NADH DEHYDROGENASE_NAD(P)H NITROREDUCTASE XCC3605-RELATED"/>
    <property type="match status" value="1"/>
</dbReference>
<keyword evidence="2" id="KW-0560">Oxidoreductase</keyword>
<evidence type="ECO:0000256" key="1">
    <source>
        <dbReference type="ARBA" id="ARBA00007118"/>
    </source>
</evidence>
<dbReference type="InterPro" id="IPR000415">
    <property type="entry name" value="Nitroreductase-like"/>
</dbReference>
<evidence type="ECO:0000256" key="2">
    <source>
        <dbReference type="ARBA" id="ARBA00023002"/>
    </source>
</evidence>